<feature type="transmembrane region" description="Helical" evidence="1">
    <location>
        <begin position="12"/>
        <end position="34"/>
    </location>
</feature>
<evidence type="ECO:0000256" key="1">
    <source>
        <dbReference type="SAM" id="Phobius"/>
    </source>
</evidence>
<dbReference type="STRING" id="1842532.A7E78_14365"/>
<keyword evidence="3" id="KW-1185">Reference proteome</keyword>
<accession>A0A1L3GSK7</accession>
<dbReference type="Proteomes" id="UP000182517">
    <property type="component" value="Chromosome"/>
</dbReference>
<dbReference type="Pfam" id="PF07963">
    <property type="entry name" value="N_methyl"/>
    <property type="match status" value="1"/>
</dbReference>
<dbReference type="NCBIfam" id="TIGR02532">
    <property type="entry name" value="IV_pilin_GFxxxE"/>
    <property type="match status" value="1"/>
</dbReference>
<dbReference type="InterPro" id="IPR012902">
    <property type="entry name" value="N_methyl_site"/>
</dbReference>
<dbReference type="OrthoDB" id="5432521at2"/>
<dbReference type="AlphaFoldDB" id="A0A1L3GSK7"/>
<dbReference type="RefSeq" id="WP_072284929.1">
    <property type="nucleotide sequence ID" value="NZ_CP015519.1"/>
</dbReference>
<gene>
    <name evidence="2" type="ORF">A7E78_14365</name>
</gene>
<reference evidence="2 3" key="1">
    <citation type="journal article" date="2017" name="Genome Announc.">
        <title>Complete Genome Sequences of Two Acetylene-Fermenting Pelobacter acetylenicus Strains.</title>
        <authorList>
            <person name="Sutton J.M."/>
            <person name="Baesman S.M."/>
            <person name="Fierst J.L."/>
            <person name="Poret-Peterson A.T."/>
            <person name="Oremland R.S."/>
            <person name="Dunlap D.S."/>
            <person name="Akob D.M."/>
        </authorList>
    </citation>
    <scope>NUCLEOTIDE SEQUENCE [LARGE SCALE GENOMIC DNA]</scope>
    <source>
        <strain evidence="2 3">SFB93</strain>
    </source>
</reference>
<organism evidence="2 3">
    <name type="scientific">Syntrophotalea acetylenivorans</name>
    <dbReference type="NCBI Taxonomy" id="1842532"/>
    <lineage>
        <taxon>Bacteria</taxon>
        <taxon>Pseudomonadati</taxon>
        <taxon>Thermodesulfobacteriota</taxon>
        <taxon>Desulfuromonadia</taxon>
        <taxon>Desulfuromonadales</taxon>
        <taxon>Syntrophotaleaceae</taxon>
        <taxon>Syntrophotalea</taxon>
    </lineage>
</organism>
<proteinExistence type="predicted"/>
<protein>
    <recommendedName>
        <fullName evidence="4">Type IV pilus modification protein PilV</fullName>
    </recommendedName>
</protein>
<evidence type="ECO:0000313" key="3">
    <source>
        <dbReference type="Proteomes" id="UP000182517"/>
    </source>
</evidence>
<evidence type="ECO:0000313" key="2">
    <source>
        <dbReference type="EMBL" id="APG28907.1"/>
    </source>
</evidence>
<name>A0A1L3GSK7_9BACT</name>
<evidence type="ECO:0008006" key="4">
    <source>
        <dbReference type="Google" id="ProtNLM"/>
    </source>
</evidence>
<sequence length="164" mass="17469">MTTVKNNNQKGFSLLEALIAMVLLSIGLLGAGLMQIGSIKANTNAENRTFGVGLAQSVMNDLRCQPLDFVLTPDDLLDDEDGDGAGGLNDGMALAGANPIPANADQSLGQITASDGRNYTIFWNVADNVPVNGAKTLRLFVYWNDQRFGVNKVIMTTVLGGFYL</sequence>
<dbReference type="KEGG" id="pef:A7E78_14365"/>
<dbReference type="PROSITE" id="PS00409">
    <property type="entry name" value="PROKAR_NTER_METHYL"/>
    <property type="match status" value="1"/>
</dbReference>
<keyword evidence="1" id="KW-0472">Membrane</keyword>
<keyword evidence="1" id="KW-1133">Transmembrane helix</keyword>
<keyword evidence="1" id="KW-0812">Transmembrane</keyword>
<dbReference type="EMBL" id="CP015519">
    <property type="protein sequence ID" value="APG28907.1"/>
    <property type="molecule type" value="Genomic_DNA"/>
</dbReference>